<dbReference type="Proteomes" id="UP001390339">
    <property type="component" value="Unassembled WGS sequence"/>
</dbReference>
<proteinExistence type="predicted"/>
<evidence type="ECO:0000313" key="2">
    <source>
        <dbReference type="Proteomes" id="UP001390339"/>
    </source>
</evidence>
<evidence type="ECO:0000313" key="1">
    <source>
        <dbReference type="EMBL" id="KAK8859387.1"/>
    </source>
</evidence>
<name>A0ABR2I9A2_9PEZI</name>
<comment type="caution">
    <text evidence="1">The sequence shown here is derived from an EMBL/GenBank/DDBJ whole genome shotgun (WGS) entry which is preliminary data.</text>
</comment>
<dbReference type="EMBL" id="JAPCWZ010000006">
    <property type="protein sequence ID" value="KAK8859387.1"/>
    <property type="molecule type" value="Genomic_DNA"/>
</dbReference>
<keyword evidence="2" id="KW-1185">Reference proteome</keyword>
<gene>
    <name evidence="1" type="ORF">PGQ11_010121</name>
</gene>
<organism evidence="1 2">
    <name type="scientific">Apiospora arundinis</name>
    <dbReference type="NCBI Taxonomy" id="335852"/>
    <lineage>
        <taxon>Eukaryota</taxon>
        <taxon>Fungi</taxon>
        <taxon>Dikarya</taxon>
        <taxon>Ascomycota</taxon>
        <taxon>Pezizomycotina</taxon>
        <taxon>Sordariomycetes</taxon>
        <taxon>Xylariomycetidae</taxon>
        <taxon>Amphisphaeriales</taxon>
        <taxon>Apiosporaceae</taxon>
        <taxon>Apiospora</taxon>
    </lineage>
</organism>
<protein>
    <submittedName>
        <fullName evidence="1">Uncharacterized protein</fullName>
    </submittedName>
</protein>
<reference evidence="1 2" key="1">
    <citation type="journal article" date="2024" name="IMA Fungus">
        <title>Apiospora arundinis, a panoply of carbohydrate-active enzymes and secondary metabolites.</title>
        <authorList>
            <person name="Sorensen T."/>
            <person name="Petersen C."/>
            <person name="Muurmann A.T."/>
            <person name="Christiansen J.V."/>
            <person name="Brundto M.L."/>
            <person name="Overgaard C.K."/>
            <person name="Boysen A.T."/>
            <person name="Wollenberg R.D."/>
            <person name="Larsen T.O."/>
            <person name="Sorensen J.L."/>
            <person name="Nielsen K.L."/>
            <person name="Sondergaard T.E."/>
        </authorList>
    </citation>
    <scope>NUCLEOTIDE SEQUENCE [LARGE SCALE GENOMIC DNA]</scope>
    <source>
        <strain evidence="1 2">AAU 773</strain>
    </source>
</reference>
<sequence>MLQVIVPQDFDISSVLNRYPRRFGSLKVSFIPQSQIPTAGEGTKRRKITMTRWLNVGSSRNPSESPTHAVPSGSGYGNLVSFNTTGTLPGPGLAIGSSVQARNRVYLTLPTHLITQALTDSELDWSWPESGLQDVRIVAGGNDVDLGRIAKTFHTDARTFPDGFKHEMREEHVII</sequence>
<accession>A0ABR2I9A2</accession>